<name>B3LVD7_DROAN</name>
<dbReference type="InterPro" id="IPR035979">
    <property type="entry name" value="RBD_domain_sf"/>
</dbReference>
<dbReference type="InterPro" id="IPR000504">
    <property type="entry name" value="RRM_dom"/>
</dbReference>
<evidence type="ECO:0000313" key="5">
    <source>
        <dbReference type="EMBL" id="EDV41465.1"/>
    </source>
</evidence>
<reference evidence="5 6" key="1">
    <citation type="journal article" date="2007" name="Nature">
        <title>Evolution of genes and genomes on the Drosophila phylogeny.</title>
        <authorList>
            <consortium name="Drosophila 12 Genomes Consortium"/>
            <person name="Clark A.G."/>
            <person name="Eisen M.B."/>
            <person name="Smith D.R."/>
            <person name="Bergman C.M."/>
            <person name="Oliver B."/>
            <person name="Markow T.A."/>
            <person name="Kaufman T.C."/>
            <person name="Kellis M."/>
            <person name="Gelbart W."/>
            <person name="Iyer V.N."/>
            <person name="Pollard D.A."/>
            <person name="Sackton T.B."/>
            <person name="Larracuente A.M."/>
            <person name="Singh N.D."/>
            <person name="Abad J.P."/>
            <person name="Abt D.N."/>
            <person name="Adryan B."/>
            <person name="Aguade M."/>
            <person name="Akashi H."/>
            <person name="Anderson W.W."/>
            <person name="Aquadro C.F."/>
            <person name="Ardell D.H."/>
            <person name="Arguello R."/>
            <person name="Artieri C.G."/>
            <person name="Barbash D.A."/>
            <person name="Barker D."/>
            <person name="Barsanti P."/>
            <person name="Batterham P."/>
            <person name="Batzoglou S."/>
            <person name="Begun D."/>
            <person name="Bhutkar A."/>
            <person name="Blanco E."/>
            <person name="Bosak S.A."/>
            <person name="Bradley R.K."/>
            <person name="Brand A.D."/>
            <person name="Brent M.R."/>
            <person name="Brooks A.N."/>
            <person name="Brown R.H."/>
            <person name="Butlin R.K."/>
            <person name="Caggese C."/>
            <person name="Calvi B.R."/>
            <person name="Bernardo de Carvalho A."/>
            <person name="Caspi A."/>
            <person name="Castrezana S."/>
            <person name="Celniker S.E."/>
            <person name="Chang J.L."/>
            <person name="Chapple C."/>
            <person name="Chatterji S."/>
            <person name="Chinwalla A."/>
            <person name="Civetta A."/>
            <person name="Clifton S.W."/>
            <person name="Comeron J.M."/>
            <person name="Costello J.C."/>
            <person name="Coyne J.A."/>
            <person name="Daub J."/>
            <person name="David R.G."/>
            <person name="Delcher A.L."/>
            <person name="Delehaunty K."/>
            <person name="Do C.B."/>
            <person name="Ebling H."/>
            <person name="Edwards K."/>
            <person name="Eickbush T."/>
            <person name="Evans J.D."/>
            <person name="Filipski A."/>
            <person name="Findeiss S."/>
            <person name="Freyhult E."/>
            <person name="Fulton L."/>
            <person name="Fulton R."/>
            <person name="Garcia A.C."/>
            <person name="Gardiner A."/>
            <person name="Garfield D.A."/>
            <person name="Garvin B.E."/>
            <person name="Gibson G."/>
            <person name="Gilbert D."/>
            <person name="Gnerre S."/>
            <person name="Godfrey J."/>
            <person name="Good R."/>
            <person name="Gotea V."/>
            <person name="Gravely B."/>
            <person name="Greenberg A.J."/>
            <person name="Griffiths-Jones S."/>
            <person name="Gross S."/>
            <person name="Guigo R."/>
            <person name="Gustafson E.A."/>
            <person name="Haerty W."/>
            <person name="Hahn M.W."/>
            <person name="Halligan D.L."/>
            <person name="Halpern A.L."/>
            <person name="Halter G.M."/>
            <person name="Han M.V."/>
            <person name="Heger A."/>
            <person name="Hillier L."/>
            <person name="Hinrichs A.S."/>
            <person name="Holmes I."/>
            <person name="Hoskins R.A."/>
            <person name="Hubisz M.J."/>
            <person name="Hultmark D."/>
            <person name="Huntley M.A."/>
            <person name="Jaffe D.B."/>
            <person name="Jagadeeshan S."/>
            <person name="Jeck W.R."/>
            <person name="Johnson J."/>
            <person name="Jones C.D."/>
            <person name="Jordan W.C."/>
            <person name="Karpen G.H."/>
            <person name="Kataoka E."/>
            <person name="Keightley P.D."/>
            <person name="Kheradpour P."/>
            <person name="Kirkness E.F."/>
            <person name="Koerich L.B."/>
            <person name="Kristiansen K."/>
            <person name="Kudrna D."/>
            <person name="Kulathinal R.J."/>
            <person name="Kumar S."/>
            <person name="Kwok R."/>
            <person name="Lander E."/>
            <person name="Langley C.H."/>
            <person name="Lapoint R."/>
            <person name="Lazzaro B.P."/>
            <person name="Lee S.J."/>
            <person name="Levesque L."/>
            <person name="Li R."/>
            <person name="Lin C.F."/>
            <person name="Lin M.F."/>
            <person name="Lindblad-Toh K."/>
            <person name="Llopart A."/>
            <person name="Long M."/>
            <person name="Low L."/>
            <person name="Lozovsky E."/>
            <person name="Lu J."/>
            <person name="Luo M."/>
            <person name="Machado C.A."/>
            <person name="Makalowski W."/>
            <person name="Marzo M."/>
            <person name="Matsuda M."/>
            <person name="Matzkin L."/>
            <person name="McAllister B."/>
            <person name="McBride C.S."/>
            <person name="McKernan B."/>
            <person name="McKernan K."/>
            <person name="Mendez-Lago M."/>
            <person name="Minx P."/>
            <person name="Mollenhauer M.U."/>
            <person name="Montooth K."/>
            <person name="Mount S.M."/>
            <person name="Mu X."/>
            <person name="Myers E."/>
            <person name="Negre B."/>
            <person name="Newfeld S."/>
            <person name="Nielsen R."/>
            <person name="Noor M.A."/>
            <person name="O'Grady P."/>
            <person name="Pachter L."/>
            <person name="Papaceit M."/>
            <person name="Parisi M.J."/>
            <person name="Parisi M."/>
            <person name="Parts L."/>
            <person name="Pedersen J.S."/>
            <person name="Pesole G."/>
            <person name="Phillippy A.M."/>
            <person name="Ponting C.P."/>
            <person name="Pop M."/>
            <person name="Porcelli D."/>
            <person name="Powell J.R."/>
            <person name="Prohaska S."/>
            <person name="Pruitt K."/>
            <person name="Puig M."/>
            <person name="Quesneville H."/>
            <person name="Ram K.R."/>
            <person name="Rand D."/>
            <person name="Rasmussen M.D."/>
            <person name="Reed L.K."/>
            <person name="Reenan R."/>
            <person name="Reily A."/>
            <person name="Remington K.A."/>
            <person name="Rieger T.T."/>
            <person name="Ritchie M.G."/>
            <person name="Robin C."/>
            <person name="Rogers Y.H."/>
            <person name="Rohde C."/>
            <person name="Rozas J."/>
            <person name="Rubenfield M.J."/>
            <person name="Ruiz A."/>
            <person name="Russo S."/>
            <person name="Salzberg S.L."/>
            <person name="Sanchez-Gracia A."/>
            <person name="Saranga D.J."/>
            <person name="Sato H."/>
            <person name="Schaeffer S.W."/>
            <person name="Schatz M.C."/>
            <person name="Schlenke T."/>
            <person name="Schwartz R."/>
            <person name="Segarra C."/>
            <person name="Singh R.S."/>
            <person name="Sirot L."/>
            <person name="Sirota M."/>
            <person name="Sisneros N.B."/>
            <person name="Smith C.D."/>
            <person name="Smith T.F."/>
            <person name="Spieth J."/>
            <person name="Stage D.E."/>
            <person name="Stark A."/>
            <person name="Stephan W."/>
            <person name="Strausberg R.L."/>
            <person name="Strempel S."/>
            <person name="Sturgill D."/>
            <person name="Sutton G."/>
            <person name="Sutton G.G."/>
            <person name="Tao W."/>
            <person name="Teichmann S."/>
            <person name="Tobari Y.N."/>
            <person name="Tomimura Y."/>
            <person name="Tsolas J.M."/>
            <person name="Valente V.L."/>
            <person name="Venter E."/>
            <person name="Venter J.C."/>
            <person name="Vicario S."/>
            <person name="Vieira F.G."/>
            <person name="Vilella A.J."/>
            <person name="Villasante A."/>
            <person name="Walenz B."/>
            <person name="Wang J."/>
            <person name="Wasserman M."/>
            <person name="Watts T."/>
            <person name="Wilson D."/>
            <person name="Wilson R.K."/>
            <person name="Wing R.A."/>
            <person name="Wolfner M.F."/>
            <person name="Wong A."/>
            <person name="Wong G.K."/>
            <person name="Wu C.I."/>
            <person name="Wu G."/>
            <person name="Yamamoto D."/>
            <person name="Yang H.P."/>
            <person name="Yang S.P."/>
            <person name="Yorke J.A."/>
            <person name="Yoshida K."/>
            <person name="Zdobnov E."/>
            <person name="Zhang P."/>
            <person name="Zhang Y."/>
            <person name="Zimin A.V."/>
            <person name="Baldwin J."/>
            <person name="Abdouelleil A."/>
            <person name="Abdulkadir J."/>
            <person name="Abebe A."/>
            <person name="Abera B."/>
            <person name="Abreu J."/>
            <person name="Acer S.C."/>
            <person name="Aftuck L."/>
            <person name="Alexander A."/>
            <person name="An P."/>
            <person name="Anderson E."/>
            <person name="Anderson S."/>
            <person name="Arachi H."/>
            <person name="Azer M."/>
            <person name="Bachantsang P."/>
            <person name="Barry A."/>
            <person name="Bayul T."/>
            <person name="Berlin A."/>
            <person name="Bessette D."/>
            <person name="Bloom T."/>
            <person name="Blye J."/>
            <person name="Boguslavskiy L."/>
            <person name="Bonnet C."/>
            <person name="Boukhgalter B."/>
            <person name="Bourzgui I."/>
            <person name="Brown A."/>
            <person name="Cahill P."/>
            <person name="Channer S."/>
            <person name="Cheshatsang Y."/>
            <person name="Chuda L."/>
            <person name="Citroen M."/>
            <person name="Collymore A."/>
            <person name="Cooke P."/>
            <person name="Costello M."/>
            <person name="D'Aco K."/>
            <person name="Daza R."/>
            <person name="De Haan G."/>
            <person name="DeGray S."/>
            <person name="DeMaso C."/>
            <person name="Dhargay N."/>
            <person name="Dooley K."/>
            <person name="Dooley E."/>
            <person name="Doricent M."/>
            <person name="Dorje P."/>
            <person name="Dorjee K."/>
            <person name="Dupes A."/>
            <person name="Elong R."/>
            <person name="Falk J."/>
            <person name="Farina A."/>
            <person name="Faro S."/>
            <person name="Ferguson D."/>
            <person name="Fisher S."/>
            <person name="Foley C.D."/>
            <person name="Franke A."/>
            <person name="Friedrich D."/>
            <person name="Gadbois L."/>
            <person name="Gearin G."/>
            <person name="Gearin C.R."/>
            <person name="Giannoukos G."/>
            <person name="Goode T."/>
            <person name="Graham J."/>
            <person name="Grandbois E."/>
            <person name="Grewal S."/>
            <person name="Gyaltsen K."/>
            <person name="Hafez N."/>
            <person name="Hagos B."/>
            <person name="Hall J."/>
            <person name="Henson C."/>
            <person name="Hollinger A."/>
            <person name="Honan T."/>
            <person name="Huard M.D."/>
            <person name="Hughes L."/>
            <person name="Hurhula B."/>
            <person name="Husby M.E."/>
            <person name="Kamat A."/>
            <person name="Kanga B."/>
            <person name="Kashin S."/>
            <person name="Khazanovich D."/>
            <person name="Kisner P."/>
            <person name="Lance K."/>
            <person name="Lara M."/>
            <person name="Lee W."/>
            <person name="Lennon N."/>
            <person name="Letendre F."/>
            <person name="LeVine R."/>
            <person name="Lipovsky A."/>
            <person name="Liu X."/>
            <person name="Liu J."/>
            <person name="Liu S."/>
            <person name="Lokyitsang T."/>
            <person name="Lokyitsang Y."/>
            <person name="Lubonja R."/>
            <person name="Lui A."/>
            <person name="MacDonald P."/>
            <person name="Magnisalis V."/>
            <person name="Maru K."/>
            <person name="Matthews C."/>
            <person name="McCusker W."/>
            <person name="McDonough S."/>
            <person name="Mehta T."/>
            <person name="Meldrim J."/>
            <person name="Meneus L."/>
            <person name="Mihai O."/>
            <person name="Mihalev A."/>
            <person name="Mihova T."/>
            <person name="Mittelman R."/>
            <person name="Mlenga V."/>
            <person name="Montmayeur A."/>
            <person name="Mulrain L."/>
            <person name="Navidi A."/>
            <person name="Naylor J."/>
            <person name="Negash T."/>
            <person name="Nguyen T."/>
            <person name="Nguyen N."/>
            <person name="Nicol R."/>
            <person name="Norbu C."/>
            <person name="Norbu N."/>
            <person name="Novod N."/>
            <person name="O'Neill B."/>
            <person name="Osman S."/>
            <person name="Markiewicz E."/>
            <person name="Oyono O.L."/>
            <person name="Patti C."/>
            <person name="Phunkhang P."/>
            <person name="Pierre F."/>
            <person name="Priest M."/>
            <person name="Raghuraman S."/>
            <person name="Rege F."/>
            <person name="Reyes R."/>
            <person name="Rise C."/>
            <person name="Rogov P."/>
            <person name="Ross K."/>
            <person name="Ryan E."/>
            <person name="Settipalli S."/>
            <person name="Shea T."/>
            <person name="Sherpa N."/>
            <person name="Shi L."/>
            <person name="Shih D."/>
            <person name="Sparrow T."/>
            <person name="Spaulding J."/>
            <person name="Stalker J."/>
            <person name="Stange-Thomann N."/>
            <person name="Stavropoulos S."/>
            <person name="Stone C."/>
            <person name="Strader C."/>
            <person name="Tesfaye S."/>
            <person name="Thomson T."/>
            <person name="Thoulutsang Y."/>
            <person name="Thoulutsang D."/>
            <person name="Topham K."/>
            <person name="Topping I."/>
            <person name="Tsamla T."/>
            <person name="Vassiliev H."/>
            <person name="Vo A."/>
            <person name="Wangchuk T."/>
            <person name="Wangdi T."/>
            <person name="Weiand M."/>
            <person name="Wilkinson J."/>
            <person name="Wilson A."/>
            <person name="Yadav S."/>
            <person name="Young G."/>
            <person name="Yu Q."/>
            <person name="Zembek L."/>
            <person name="Zhong D."/>
            <person name="Zimmer A."/>
            <person name="Zwirko Z."/>
            <person name="Jaffe D.B."/>
            <person name="Alvarez P."/>
            <person name="Brockman W."/>
            <person name="Butler J."/>
            <person name="Chin C."/>
            <person name="Gnerre S."/>
            <person name="Grabherr M."/>
            <person name="Kleber M."/>
            <person name="Mauceli E."/>
            <person name="MacCallum I."/>
        </authorList>
    </citation>
    <scope>NUCLEOTIDE SEQUENCE [LARGE SCALE GENOMIC DNA]</scope>
    <source>
        <strain evidence="6">Tucson 14024-0371.13</strain>
    </source>
</reference>
<dbReference type="OrthoDB" id="442677at2759"/>
<proteinExistence type="predicted"/>
<keyword evidence="6" id="KW-1185">Reference proteome</keyword>
<dbReference type="Pfam" id="PF00076">
    <property type="entry name" value="RRM_1"/>
    <property type="match status" value="4"/>
</dbReference>
<gene>
    <name evidence="5" type="primary">Dana\GF17499</name>
    <name evidence="5" type="synonym">dana_GLEANR_18763</name>
    <name evidence="5" type="ORF">GF17499</name>
</gene>
<feature type="region of interest" description="Disordered" evidence="3">
    <location>
        <begin position="522"/>
        <end position="542"/>
    </location>
</feature>
<evidence type="ECO:0000259" key="4">
    <source>
        <dbReference type="PROSITE" id="PS50102"/>
    </source>
</evidence>
<dbReference type="STRING" id="7217.B3LVD7"/>
<feature type="compositionally biased region" description="Basic and acidic residues" evidence="3">
    <location>
        <begin position="144"/>
        <end position="162"/>
    </location>
</feature>
<dbReference type="OMA" id="DDGFCKS"/>
<dbReference type="SMART" id="SM00360">
    <property type="entry name" value="RRM"/>
    <property type="match status" value="4"/>
</dbReference>
<feature type="domain" description="RRM" evidence="4">
    <location>
        <begin position="261"/>
        <end position="330"/>
    </location>
</feature>
<dbReference type="HOGENOM" id="CLU_502757_0_0_1"/>
<dbReference type="Gene3D" id="3.30.70.330">
    <property type="match status" value="4"/>
</dbReference>
<evidence type="ECO:0000256" key="1">
    <source>
        <dbReference type="ARBA" id="ARBA00022884"/>
    </source>
</evidence>
<dbReference type="SUPFAM" id="SSF54928">
    <property type="entry name" value="RNA-binding domain, RBD"/>
    <property type="match status" value="3"/>
</dbReference>
<evidence type="ECO:0000256" key="3">
    <source>
        <dbReference type="SAM" id="MobiDB-lite"/>
    </source>
</evidence>
<dbReference type="SMR" id="B3LVD7"/>
<organism evidence="5 6">
    <name type="scientific">Drosophila ananassae</name>
    <name type="common">Fruit fly</name>
    <dbReference type="NCBI Taxonomy" id="7217"/>
    <lineage>
        <taxon>Eukaryota</taxon>
        <taxon>Metazoa</taxon>
        <taxon>Ecdysozoa</taxon>
        <taxon>Arthropoda</taxon>
        <taxon>Hexapoda</taxon>
        <taxon>Insecta</taxon>
        <taxon>Pterygota</taxon>
        <taxon>Neoptera</taxon>
        <taxon>Endopterygota</taxon>
        <taxon>Diptera</taxon>
        <taxon>Brachycera</taxon>
        <taxon>Muscomorpha</taxon>
        <taxon>Ephydroidea</taxon>
        <taxon>Drosophilidae</taxon>
        <taxon>Drosophila</taxon>
        <taxon>Sophophora</taxon>
    </lineage>
</organism>
<feature type="region of interest" description="Disordered" evidence="3">
    <location>
        <begin position="1"/>
        <end position="174"/>
    </location>
</feature>
<dbReference type="PhylomeDB" id="B3LVD7"/>
<dbReference type="GeneID" id="6500283"/>
<sequence>MALKKNSVVTATETNNKGANGIKKVAAKRGAKVEEAKLVPQIPNKKSKKPVKEVPHSSEEESDTDEESVPQNENESDSEPEGVSDLIDEEAEEDDEVDSEDDEDEDEDEEDGDDEIEPGQVKSTVVAGEDDSDEDNDEPPTEELIAKKDSKSDKKAGKKEGIPRIPAGPPPLTTPKNQIIFVNNFGNDFRHVDVVALFTKFGPITTVHRIKNKAGGNAAFIAFETAAGAAAALAAKPKALTLGGKVLNVTLSRDNSDLNSRTVIVGLFGSKVSTEDLKTFFEKVGEVEFANITANRYNPKAYIRFKSIDDVPKALKLHSTEFFSRFITVRPYAFWEKAVKTSELTLVLENVGKHESYSTDAIEKICKKFGDLDYVEVVCSNTVLAFVTYKQPESTIKALNQLNGTTVDNLVLKVSRFDRSNKTILITNLAKDATESDLREVFEKSGEIENVTMFKTRALVKFATEDGYCKSFLLNEHIIKKHHIFIEPNSQLKHTTLKKYGSKLVGGPPKFHNTNKFGQKTFNKRPHPNKYAKPFAKKAKKF</sequence>
<feature type="domain" description="RRM" evidence="4">
    <location>
        <begin position="344"/>
        <end position="419"/>
    </location>
</feature>
<evidence type="ECO:0000313" key="6">
    <source>
        <dbReference type="Proteomes" id="UP000007801"/>
    </source>
</evidence>
<dbReference type="PROSITE" id="PS50102">
    <property type="entry name" value="RRM"/>
    <property type="match status" value="4"/>
</dbReference>
<feature type="domain" description="RRM" evidence="4">
    <location>
        <begin position="178"/>
        <end position="254"/>
    </location>
</feature>
<feature type="domain" description="RRM" evidence="4">
    <location>
        <begin position="422"/>
        <end position="491"/>
    </location>
</feature>
<dbReference type="Proteomes" id="UP000007801">
    <property type="component" value="Unassembled WGS sequence"/>
</dbReference>
<evidence type="ECO:0000256" key="2">
    <source>
        <dbReference type="PROSITE-ProRule" id="PRU00176"/>
    </source>
</evidence>
<feature type="compositionally biased region" description="Basic and acidic residues" evidence="3">
    <location>
        <begin position="50"/>
        <end position="59"/>
    </location>
</feature>
<dbReference type="CDD" id="cd00590">
    <property type="entry name" value="RRM_SF"/>
    <property type="match status" value="2"/>
</dbReference>
<dbReference type="EMBL" id="CH902617">
    <property type="protein sequence ID" value="EDV41465.1"/>
    <property type="molecule type" value="Genomic_DNA"/>
</dbReference>
<protein>
    <recommendedName>
        <fullName evidence="4">RRM domain-containing protein</fullName>
    </recommendedName>
</protein>
<dbReference type="InParanoid" id="B3LVD7"/>
<dbReference type="PANTHER" id="PTHR10352">
    <property type="entry name" value="EUKARYOTIC TRANSLATION INITIATION FACTOR 3 SUBUNIT G"/>
    <property type="match status" value="1"/>
</dbReference>
<dbReference type="FunCoup" id="B3LVD7">
    <property type="interactions" value="283"/>
</dbReference>
<dbReference type="InterPro" id="IPR012677">
    <property type="entry name" value="Nucleotide-bd_a/b_plait_sf"/>
</dbReference>
<dbReference type="eggNOG" id="ENOG502T98N">
    <property type="taxonomic scope" value="Eukaryota"/>
</dbReference>
<feature type="compositionally biased region" description="Polar residues" evidence="3">
    <location>
        <begin position="7"/>
        <end position="18"/>
    </location>
</feature>
<dbReference type="AlphaFoldDB" id="B3LVD7"/>
<accession>B3LVD7</accession>
<feature type="compositionally biased region" description="Acidic residues" evidence="3">
    <location>
        <begin position="128"/>
        <end position="141"/>
    </location>
</feature>
<feature type="compositionally biased region" description="Acidic residues" evidence="3">
    <location>
        <begin position="60"/>
        <end position="117"/>
    </location>
</feature>
<dbReference type="KEGG" id="dan:6500283"/>
<keyword evidence="1 2" id="KW-0694">RNA-binding</keyword>
<dbReference type="GO" id="GO:0003723">
    <property type="term" value="F:RNA binding"/>
    <property type="evidence" value="ECO:0007669"/>
    <property type="project" value="UniProtKB-UniRule"/>
</dbReference>